<name>A0ACA9MFC9_9GLOM</name>
<sequence length="666" mass="75440">DIYQSNNNFNPNAPYTQYNVEQSPLPSEGPVYNEKIVPAQNAQFNAQSNFETYSAPQNLQRVPTTLYSIRHISKNEGEFESKLIGSPNNSMAEQMNSAVKFDKQYLLLGNDNGLWAMDFSIHWDLIKPIQLIRGCSFKKLHVIEECNMLIAIAGKKDMIRIYKLDSLLHLIKFVSNSESKAPVDLSKTPKRIFAPRCENCGRVIDENRTSPNCQYCGFAPSINSKISKSNLSEPLTPSPSKLNRKLTNFTSNLSVYVRNYLSNSSGVSAKERANMWSWATDFINLPESVKDCITFDICETKESIFLAAVTLNNGIILFSMPTEMKGNPECRFEFLKSYYLPGTPNFVNMITDLSSIKQIIAITGVNGRKVAIIDCYTTEVTEINMKKSITPKNIEFPSWTSFIQIPYSYSLDFLNNNPIIEDRPAIIPLSPPYHQSHFPSSYSHGFSSENGFDGVSRRSTYKVNRLSIDADKSRRHSSEFPSNTTSDAFLSPPTSPVNATFETLSPGQVFICTISNMSHLVNIHAEPYKHNRPIIWSSDPIQITLLPAFDDILVMAFEKQSVEVASLKTGKIIRRVTDGSQIKYLGESLKKPTQAKGSLSQYKYDESPSDDFIRKHMSETQGRFKSILDQKKNNSEEKKRELKEKSRELRNTIVFQVKISWALDYK</sequence>
<organism evidence="1 2">
    <name type="scientific">Dentiscutata heterogama</name>
    <dbReference type="NCBI Taxonomy" id="1316150"/>
    <lineage>
        <taxon>Eukaryota</taxon>
        <taxon>Fungi</taxon>
        <taxon>Fungi incertae sedis</taxon>
        <taxon>Mucoromycota</taxon>
        <taxon>Glomeromycotina</taxon>
        <taxon>Glomeromycetes</taxon>
        <taxon>Diversisporales</taxon>
        <taxon>Gigasporaceae</taxon>
        <taxon>Dentiscutata</taxon>
    </lineage>
</organism>
<evidence type="ECO:0000313" key="1">
    <source>
        <dbReference type="EMBL" id="CAG8588903.1"/>
    </source>
</evidence>
<feature type="non-terminal residue" evidence="1">
    <location>
        <position position="1"/>
    </location>
</feature>
<dbReference type="EMBL" id="CAJVPU010008879">
    <property type="protein sequence ID" value="CAG8588903.1"/>
    <property type="molecule type" value="Genomic_DNA"/>
</dbReference>
<gene>
    <name evidence="1" type="ORF">DHETER_LOCUS6781</name>
</gene>
<feature type="non-terminal residue" evidence="1">
    <location>
        <position position="666"/>
    </location>
</feature>
<protein>
    <submittedName>
        <fullName evidence="1">11877_t:CDS:1</fullName>
    </submittedName>
</protein>
<keyword evidence="2" id="KW-1185">Reference proteome</keyword>
<proteinExistence type="predicted"/>
<reference evidence="1" key="1">
    <citation type="submission" date="2021-06" db="EMBL/GenBank/DDBJ databases">
        <authorList>
            <person name="Kallberg Y."/>
            <person name="Tangrot J."/>
            <person name="Rosling A."/>
        </authorList>
    </citation>
    <scope>NUCLEOTIDE SEQUENCE</scope>
    <source>
        <strain evidence="1">IL203A</strain>
    </source>
</reference>
<dbReference type="Proteomes" id="UP000789702">
    <property type="component" value="Unassembled WGS sequence"/>
</dbReference>
<accession>A0ACA9MFC9</accession>
<comment type="caution">
    <text evidence="1">The sequence shown here is derived from an EMBL/GenBank/DDBJ whole genome shotgun (WGS) entry which is preliminary data.</text>
</comment>
<evidence type="ECO:0000313" key="2">
    <source>
        <dbReference type="Proteomes" id="UP000789702"/>
    </source>
</evidence>